<dbReference type="GO" id="GO:0030366">
    <property type="term" value="F:molybdopterin synthase activity"/>
    <property type="evidence" value="ECO:0007669"/>
    <property type="project" value="UniProtKB-EC"/>
</dbReference>
<evidence type="ECO:0000256" key="7">
    <source>
        <dbReference type="ARBA" id="ARBA00026066"/>
    </source>
</evidence>
<dbReference type="Pfam" id="PF02391">
    <property type="entry name" value="MoaE"/>
    <property type="match status" value="1"/>
</dbReference>
<accession>B1XTP4</accession>
<dbReference type="STRING" id="452638.Pnec_0450"/>
<evidence type="ECO:0000256" key="3">
    <source>
        <dbReference type="ARBA" id="ARBA00011950"/>
    </source>
</evidence>
<evidence type="ECO:0000256" key="1">
    <source>
        <dbReference type="ARBA" id="ARBA00005046"/>
    </source>
</evidence>
<organism evidence="13">
    <name type="scientific">Polynucleobacter necessarius subsp. necessarius (strain STIR1)</name>
    <dbReference type="NCBI Taxonomy" id="452638"/>
    <lineage>
        <taxon>Bacteria</taxon>
        <taxon>Pseudomonadati</taxon>
        <taxon>Pseudomonadota</taxon>
        <taxon>Betaproteobacteria</taxon>
        <taxon>Burkholderiales</taxon>
        <taxon>Burkholderiaceae</taxon>
        <taxon>Polynucleobacter</taxon>
    </lineage>
</organism>
<dbReference type="UniPathway" id="UPA00344"/>
<protein>
    <recommendedName>
        <fullName evidence="4">Molybdopterin synthase catalytic subunit</fullName>
        <ecNumber evidence="3">2.8.1.12</ecNumber>
    </recommendedName>
    <alternativeName>
        <fullName evidence="10">MPT synthase subunit 2</fullName>
    </alternativeName>
    <alternativeName>
        <fullName evidence="8">Molybdenum cofactor biosynthesis protein E</fullName>
    </alternativeName>
    <alternativeName>
        <fullName evidence="9">Molybdopterin-converting factor large subunit</fullName>
    </alternativeName>
    <alternativeName>
        <fullName evidence="11">Molybdopterin-converting factor subunit 2</fullName>
    </alternativeName>
</protein>
<dbReference type="Gene3D" id="3.90.1170.40">
    <property type="entry name" value="Molybdopterin biosynthesis MoaE subunit"/>
    <property type="match status" value="1"/>
</dbReference>
<dbReference type="eggNOG" id="COG0314">
    <property type="taxonomic scope" value="Bacteria"/>
</dbReference>
<comment type="catalytic activity">
    <reaction evidence="12">
        <text>2 [molybdopterin-synthase sulfur-carrier protein]-C-terminal-Gly-aminoethanethioate + cyclic pyranopterin phosphate + H2O = molybdopterin + 2 [molybdopterin-synthase sulfur-carrier protein]-C-terminal Gly-Gly + 2 H(+)</text>
        <dbReference type="Rhea" id="RHEA:26333"/>
        <dbReference type="Rhea" id="RHEA-COMP:12202"/>
        <dbReference type="Rhea" id="RHEA-COMP:19907"/>
        <dbReference type="ChEBI" id="CHEBI:15377"/>
        <dbReference type="ChEBI" id="CHEBI:15378"/>
        <dbReference type="ChEBI" id="CHEBI:58698"/>
        <dbReference type="ChEBI" id="CHEBI:59648"/>
        <dbReference type="ChEBI" id="CHEBI:90778"/>
        <dbReference type="ChEBI" id="CHEBI:232372"/>
        <dbReference type="EC" id="2.8.1.12"/>
    </reaction>
</comment>
<evidence type="ECO:0000256" key="9">
    <source>
        <dbReference type="ARBA" id="ARBA00030407"/>
    </source>
</evidence>
<dbReference type="GO" id="GO:0006777">
    <property type="term" value="P:Mo-molybdopterin cofactor biosynthetic process"/>
    <property type="evidence" value="ECO:0007669"/>
    <property type="project" value="UniProtKB-KW"/>
</dbReference>
<dbReference type="NCBIfam" id="NF007959">
    <property type="entry name" value="PRK10678.1"/>
    <property type="match status" value="1"/>
</dbReference>
<dbReference type="CDD" id="cd00756">
    <property type="entry name" value="MoaE"/>
    <property type="match status" value="1"/>
</dbReference>
<keyword evidence="5" id="KW-0808">Transferase</keyword>
<evidence type="ECO:0000256" key="2">
    <source>
        <dbReference type="ARBA" id="ARBA00005426"/>
    </source>
</evidence>
<evidence type="ECO:0000256" key="12">
    <source>
        <dbReference type="ARBA" id="ARBA00049878"/>
    </source>
</evidence>
<evidence type="ECO:0000256" key="4">
    <source>
        <dbReference type="ARBA" id="ARBA00013858"/>
    </source>
</evidence>
<keyword evidence="6" id="KW-0501">Molybdenum cofactor biosynthesis</keyword>
<evidence type="ECO:0000256" key="11">
    <source>
        <dbReference type="ARBA" id="ARBA00032474"/>
    </source>
</evidence>
<dbReference type="SUPFAM" id="SSF54690">
    <property type="entry name" value="Molybdopterin synthase subunit MoaE"/>
    <property type="match status" value="1"/>
</dbReference>
<dbReference type="InterPro" id="IPR003448">
    <property type="entry name" value="Mopterin_biosynth_MoaE"/>
</dbReference>
<comment type="subunit">
    <text evidence="7">Heterotetramer of 2 MoaD subunits and 2 MoaE subunits. Also stable as homodimer. The enzyme changes between these two forms during catalysis.</text>
</comment>
<comment type="similarity">
    <text evidence="2">Belongs to the MoaE family.</text>
</comment>
<dbReference type="AlphaFoldDB" id="B1XTP4"/>
<gene>
    <name evidence="13" type="ordered locus">Pnec_0450</name>
</gene>
<sequence>MVDPSSSLQDGAEVAFFPPVTGGSMSIRIQEGDFDLSFEIASLRKGDPRVGAAVAFLGTVWDMNDGSSIKGMTLEHYPGMTEKSLQEILDQAKARWDIYHTLVIHRIGSLLPEDQIVLVAVTSAHRGEAFAACEFIMDYLKTAAPFWKKEDTPDGARWVDARVTDEAAMARWKKT</sequence>
<dbReference type="PANTHER" id="PTHR23404">
    <property type="entry name" value="MOLYBDOPTERIN SYNTHASE RELATED"/>
    <property type="match status" value="1"/>
</dbReference>
<dbReference type="HOGENOM" id="CLU_089568_2_1_4"/>
<evidence type="ECO:0000256" key="8">
    <source>
        <dbReference type="ARBA" id="ARBA00029745"/>
    </source>
</evidence>
<dbReference type="KEGG" id="pne:Pnec_0450"/>
<reference evidence="13" key="1">
    <citation type="submission" date="2008-03" db="EMBL/GenBank/DDBJ databases">
        <title>Complete sequence of Polynucleobacter necessarius STIR1.</title>
        <authorList>
            <consortium name="US DOE Joint Genome Institute"/>
            <person name="Copeland A."/>
            <person name="Lucas S."/>
            <person name="Lapidus A."/>
            <person name="Barry K."/>
            <person name="Detter J.C."/>
            <person name="Glavina del Rio T."/>
            <person name="Hammon N."/>
            <person name="Israni S."/>
            <person name="Dalin E."/>
            <person name="Tice H."/>
            <person name="Pitluck S."/>
            <person name="Chain P."/>
            <person name="Malfatti S."/>
            <person name="Shin M."/>
            <person name="Vergez L."/>
            <person name="Schmutz J."/>
            <person name="Larimer F."/>
            <person name="Land M."/>
            <person name="Hauser L."/>
            <person name="Kyrpides N."/>
            <person name="Kim E."/>
            <person name="Hahn M."/>
            <person name="Richardson P."/>
        </authorList>
    </citation>
    <scope>NUCLEOTIDE SEQUENCE [LARGE SCALE GENOMIC DNA]</scope>
    <source>
        <strain evidence="13">STIR1</strain>
    </source>
</reference>
<comment type="pathway">
    <text evidence="1">Cofactor biosynthesis; molybdopterin biosynthesis.</text>
</comment>
<dbReference type="FunFam" id="3.90.1170.40:FF:000001">
    <property type="entry name" value="Molybdopterin synthase catalytic subunit MoaE"/>
    <property type="match status" value="1"/>
</dbReference>
<evidence type="ECO:0000256" key="10">
    <source>
        <dbReference type="ARBA" id="ARBA00030781"/>
    </source>
</evidence>
<dbReference type="InterPro" id="IPR036563">
    <property type="entry name" value="MoaE_sf"/>
</dbReference>
<evidence type="ECO:0000256" key="6">
    <source>
        <dbReference type="ARBA" id="ARBA00023150"/>
    </source>
</evidence>
<proteinExistence type="inferred from homology"/>
<name>B1XTP4_POLNS</name>
<dbReference type="EC" id="2.8.1.12" evidence="3"/>
<dbReference type="EMBL" id="CP001010">
    <property type="protein sequence ID" value="ACB43721.1"/>
    <property type="molecule type" value="Genomic_DNA"/>
</dbReference>
<evidence type="ECO:0000256" key="5">
    <source>
        <dbReference type="ARBA" id="ARBA00022679"/>
    </source>
</evidence>
<evidence type="ECO:0000313" key="13">
    <source>
        <dbReference type="EMBL" id="ACB43721.1"/>
    </source>
</evidence>